<dbReference type="AlphaFoldDB" id="S3ISR9"/>
<accession>S3ISR9</accession>
<comment type="caution">
    <text evidence="2">The sequence shown here is derived from an EMBL/GenBank/DDBJ whole genome shotgun (WGS) entry which is preliminary data.</text>
</comment>
<evidence type="ECO:0000313" key="3">
    <source>
        <dbReference type="Proteomes" id="UP000014585"/>
    </source>
</evidence>
<dbReference type="STRING" id="566551.HMPREF0201_02068"/>
<feature type="compositionally biased region" description="Basic and acidic residues" evidence="1">
    <location>
        <begin position="1"/>
        <end position="13"/>
    </location>
</feature>
<name>S3ISR9_9ENTR</name>
<dbReference type="Proteomes" id="UP000014585">
    <property type="component" value="Unassembled WGS sequence"/>
</dbReference>
<evidence type="ECO:0000313" key="2">
    <source>
        <dbReference type="EMBL" id="EPF16833.1"/>
    </source>
</evidence>
<evidence type="ECO:0000256" key="1">
    <source>
        <dbReference type="SAM" id="MobiDB-lite"/>
    </source>
</evidence>
<sequence length="53" mass="6048">MGDTESIERRSKNDNQYPGWGDVKPGKQLREMKLKIEPLIAVWEANHDAPANL</sequence>
<protein>
    <submittedName>
        <fullName evidence="2">Uncharacterized protein</fullName>
    </submittedName>
</protein>
<proteinExistence type="predicted"/>
<organism evidence="2 3">
    <name type="scientific">Cedecea davisae DSM 4568</name>
    <dbReference type="NCBI Taxonomy" id="566551"/>
    <lineage>
        <taxon>Bacteria</taxon>
        <taxon>Pseudomonadati</taxon>
        <taxon>Pseudomonadota</taxon>
        <taxon>Gammaproteobacteria</taxon>
        <taxon>Enterobacterales</taxon>
        <taxon>Enterobacteriaceae</taxon>
        <taxon>Cedecea</taxon>
    </lineage>
</organism>
<reference evidence="2 3" key="1">
    <citation type="submission" date="2013-04" db="EMBL/GenBank/DDBJ databases">
        <authorList>
            <person name="Weinstock G."/>
            <person name="Sodergren E."/>
            <person name="Lobos E.A."/>
            <person name="Fulton L."/>
            <person name="Fulton R."/>
            <person name="Courtney L."/>
            <person name="Fronick C."/>
            <person name="O'Laughlin M."/>
            <person name="Godfrey J."/>
            <person name="Wilson R.M."/>
            <person name="Miner T."/>
            <person name="Farmer C."/>
            <person name="Delehaunty K."/>
            <person name="Cordes M."/>
            <person name="Minx P."/>
            <person name="Tomlinson C."/>
            <person name="Chen J."/>
            <person name="Wollam A."/>
            <person name="Pepin K.H."/>
            <person name="Palsikar V.B."/>
            <person name="Zhang X."/>
            <person name="Suruliraj S."/>
            <person name="Perna N.T."/>
            <person name="Plunkett G."/>
            <person name="Warren W."/>
            <person name="Mitreva M."/>
            <person name="Mardis E.R."/>
            <person name="Wilson R.K."/>
        </authorList>
    </citation>
    <scope>NUCLEOTIDE SEQUENCE [LARGE SCALE GENOMIC DNA]</scope>
    <source>
        <strain evidence="2 3">DSM 4568</strain>
    </source>
</reference>
<dbReference type="EMBL" id="ATDT01000020">
    <property type="protein sequence ID" value="EPF16833.1"/>
    <property type="molecule type" value="Genomic_DNA"/>
</dbReference>
<feature type="region of interest" description="Disordered" evidence="1">
    <location>
        <begin position="1"/>
        <end position="24"/>
    </location>
</feature>
<dbReference type="HOGENOM" id="CLU_3059799_0_0_6"/>
<gene>
    <name evidence="2" type="ORF">HMPREF0201_02068</name>
</gene>